<dbReference type="Proteomes" id="UP000015100">
    <property type="component" value="Unassembled WGS sequence"/>
</dbReference>
<reference evidence="4" key="2">
    <citation type="submission" date="2013-04" db="EMBL/GenBank/DDBJ databases">
        <title>Genomic mechanisms accounting for the adaptation to parasitism in nematode-trapping fungi.</title>
        <authorList>
            <person name="Ahren D.G."/>
        </authorList>
    </citation>
    <scope>NUCLEOTIDE SEQUENCE [LARGE SCALE GENOMIC DNA]</scope>
    <source>
        <strain evidence="4">CBS 200.50</strain>
    </source>
</reference>
<proteinExistence type="predicted"/>
<evidence type="ECO:0000313" key="3">
    <source>
        <dbReference type="EMBL" id="EPS43058.1"/>
    </source>
</evidence>
<reference evidence="3 4" key="1">
    <citation type="journal article" date="2013" name="PLoS Genet.">
        <title>Genomic mechanisms accounting for the adaptation to parasitism in nematode-trapping fungi.</title>
        <authorList>
            <person name="Meerupati T."/>
            <person name="Andersson K.M."/>
            <person name="Friman E."/>
            <person name="Kumar D."/>
            <person name="Tunlid A."/>
            <person name="Ahren D."/>
        </authorList>
    </citation>
    <scope>NUCLEOTIDE SEQUENCE [LARGE SCALE GENOMIC DNA]</scope>
    <source>
        <strain evidence="3 4">CBS 200.50</strain>
    </source>
</reference>
<feature type="coiled-coil region" evidence="1">
    <location>
        <begin position="228"/>
        <end position="262"/>
    </location>
</feature>
<accession>S8BUA1</accession>
<dbReference type="HOGENOM" id="CLU_1057757_0_0_1"/>
<evidence type="ECO:0000256" key="1">
    <source>
        <dbReference type="SAM" id="Coils"/>
    </source>
</evidence>
<dbReference type="EMBL" id="AQGS01000089">
    <property type="protein sequence ID" value="EPS43058.1"/>
    <property type="molecule type" value="Genomic_DNA"/>
</dbReference>
<dbReference type="AlphaFoldDB" id="S8BUA1"/>
<evidence type="ECO:0000313" key="4">
    <source>
        <dbReference type="Proteomes" id="UP000015100"/>
    </source>
</evidence>
<dbReference type="OrthoDB" id="2120024at2759"/>
<comment type="caution">
    <text evidence="3">The sequence shown here is derived from an EMBL/GenBank/DDBJ whole genome shotgun (WGS) entry which is preliminary data.</text>
</comment>
<evidence type="ECO:0000256" key="2">
    <source>
        <dbReference type="SAM" id="MobiDB-lite"/>
    </source>
</evidence>
<gene>
    <name evidence="3" type="ORF">H072_2922</name>
</gene>
<organism evidence="3 4">
    <name type="scientific">Dactylellina haptotyla (strain CBS 200.50)</name>
    <name type="common">Nematode-trapping fungus</name>
    <name type="synonym">Monacrosporium haptotylum</name>
    <dbReference type="NCBI Taxonomy" id="1284197"/>
    <lineage>
        <taxon>Eukaryota</taxon>
        <taxon>Fungi</taxon>
        <taxon>Dikarya</taxon>
        <taxon>Ascomycota</taxon>
        <taxon>Pezizomycotina</taxon>
        <taxon>Orbiliomycetes</taxon>
        <taxon>Orbiliales</taxon>
        <taxon>Orbiliaceae</taxon>
        <taxon>Dactylellina</taxon>
    </lineage>
</organism>
<keyword evidence="4" id="KW-1185">Reference proteome</keyword>
<sequence length="263" mass="28803">MLALALAGAYVSTIGDADGISKREWIRTGSQSHKIRSLLRTGELKEDTCCLWGLFPFLAAHARDRRRSNSRAYEQGLHSGLVPLMTGVSAQVRSGLDLAGKVGFVHVEASTTPPDESTKAEYHTARVMATRLLRFAHVASRTAWLLSFRTPATLASPSVRSATLRFSSSGGSPATTPPPPPAGEKKVSPHVSVYSTYGRAFSKVLLMSLLVYQGLYYGWIWLEHLETKKVKGAEIQALEDKIRELQNRAAKLEEKKARQGGKL</sequence>
<feature type="region of interest" description="Disordered" evidence="2">
    <location>
        <begin position="165"/>
        <end position="188"/>
    </location>
</feature>
<protein>
    <submittedName>
        <fullName evidence="3">Uncharacterized protein</fullName>
    </submittedName>
</protein>
<keyword evidence="1" id="KW-0175">Coiled coil</keyword>
<name>S8BUA1_DACHA</name>